<dbReference type="OrthoDB" id="10261556at2759"/>
<dbReference type="InterPro" id="IPR027417">
    <property type="entry name" value="P-loop_NTPase"/>
</dbReference>
<name>A0A9P5TEC7_GYMJU</name>
<evidence type="ECO:0000313" key="1">
    <source>
        <dbReference type="EMBL" id="KAF8868389.1"/>
    </source>
</evidence>
<dbReference type="EMBL" id="JADNYJ010000666">
    <property type="protein sequence ID" value="KAF8868389.1"/>
    <property type="molecule type" value="Genomic_DNA"/>
</dbReference>
<dbReference type="Gene3D" id="3.40.50.300">
    <property type="entry name" value="P-loop containing nucleotide triphosphate hydrolases"/>
    <property type="match status" value="1"/>
</dbReference>
<protein>
    <recommendedName>
        <fullName evidence="3">Helicase ATP-binding domain-containing protein</fullName>
    </recommendedName>
</protein>
<keyword evidence="2" id="KW-1185">Reference proteome</keyword>
<gene>
    <name evidence="1" type="ORF">CPB84DRAFT_1696442</name>
</gene>
<sequence>IDEGHCISQWGSFHKEYMHLGSLRYLIPENVPFYIPSATLPIPVLLDITEILRLCSDQTKCMMCSNDQPEIRLAV</sequence>
<evidence type="ECO:0000313" key="2">
    <source>
        <dbReference type="Proteomes" id="UP000724874"/>
    </source>
</evidence>
<proteinExistence type="predicted"/>
<organism evidence="1 2">
    <name type="scientific">Gymnopilus junonius</name>
    <name type="common">Spectacular rustgill mushroom</name>
    <name type="synonym">Gymnopilus spectabilis subsp. junonius</name>
    <dbReference type="NCBI Taxonomy" id="109634"/>
    <lineage>
        <taxon>Eukaryota</taxon>
        <taxon>Fungi</taxon>
        <taxon>Dikarya</taxon>
        <taxon>Basidiomycota</taxon>
        <taxon>Agaricomycotina</taxon>
        <taxon>Agaricomycetes</taxon>
        <taxon>Agaricomycetidae</taxon>
        <taxon>Agaricales</taxon>
        <taxon>Agaricineae</taxon>
        <taxon>Hymenogastraceae</taxon>
        <taxon>Gymnopilus</taxon>
    </lineage>
</organism>
<comment type="caution">
    <text evidence="1">The sequence shown here is derived from an EMBL/GenBank/DDBJ whole genome shotgun (WGS) entry which is preliminary data.</text>
</comment>
<feature type="non-terminal residue" evidence="1">
    <location>
        <position position="1"/>
    </location>
</feature>
<dbReference type="AlphaFoldDB" id="A0A9P5TEC7"/>
<dbReference type="Proteomes" id="UP000724874">
    <property type="component" value="Unassembled WGS sequence"/>
</dbReference>
<evidence type="ECO:0008006" key="3">
    <source>
        <dbReference type="Google" id="ProtNLM"/>
    </source>
</evidence>
<reference evidence="1" key="1">
    <citation type="submission" date="2020-11" db="EMBL/GenBank/DDBJ databases">
        <authorList>
            <consortium name="DOE Joint Genome Institute"/>
            <person name="Ahrendt S."/>
            <person name="Riley R."/>
            <person name="Andreopoulos W."/>
            <person name="LaButti K."/>
            <person name="Pangilinan J."/>
            <person name="Ruiz-duenas F.J."/>
            <person name="Barrasa J.M."/>
            <person name="Sanchez-Garcia M."/>
            <person name="Camarero S."/>
            <person name="Miyauchi S."/>
            <person name="Serrano A."/>
            <person name="Linde D."/>
            <person name="Babiker R."/>
            <person name="Drula E."/>
            <person name="Ayuso-Fernandez I."/>
            <person name="Pacheco R."/>
            <person name="Padilla G."/>
            <person name="Ferreira P."/>
            <person name="Barriuso J."/>
            <person name="Kellner H."/>
            <person name="Castanera R."/>
            <person name="Alfaro M."/>
            <person name="Ramirez L."/>
            <person name="Pisabarro A.G."/>
            <person name="Kuo A."/>
            <person name="Tritt A."/>
            <person name="Lipzen A."/>
            <person name="He G."/>
            <person name="Yan M."/>
            <person name="Ng V."/>
            <person name="Cullen D."/>
            <person name="Martin F."/>
            <person name="Rosso M.-N."/>
            <person name="Henrissat B."/>
            <person name="Hibbett D."/>
            <person name="Martinez A.T."/>
            <person name="Grigoriev I.V."/>
        </authorList>
    </citation>
    <scope>NUCLEOTIDE SEQUENCE</scope>
    <source>
        <strain evidence="1">AH 44721</strain>
    </source>
</reference>
<accession>A0A9P5TEC7</accession>